<feature type="transmembrane region" description="Helical" evidence="13">
    <location>
        <begin position="199"/>
        <end position="217"/>
    </location>
</feature>
<dbReference type="AlphaFoldDB" id="A0A0Q2UYI7"/>
<keyword evidence="12" id="KW-0175">Coiled coil</keyword>
<dbReference type="GO" id="GO:0007165">
    <property type="term" value="P:signal transduction"/>
    <property type="evidence" value="ECO:0007669"/>
    <property type="project" value="UniProtKB-KW"/>
</dbReference>
<dbReference type="SMART" id="SM00283">
    <property type="entry name" value="MA"/>
    <property type="match status" value="1"/>
</dbReference>
<dbReference type="Gene3D" id="1.10.287.950">
    <property type="entry name" value="Methyl-accepting chemotaxis protein"/>
    <property type="match status" value="1"/>
</dbReference>
<evidence type="ECO:0000259" key="14">
    <source>
        <dbReference type="PROSITE" id="PS50111"/>
    </source>
</evidence>
<dbReference type="Proteomes" id="UP000051221">
    <property type="component" value="Unassembled WGS sequence"/>
</dbReference>
<feature type="domain" description="Methyl-accepting transducer" evidence="14">
    <location>
        <begin position="276"/>
        <end position="512"/>
    </location>
</feature>
<keyword evidence="7 13" id="KW-1133">Transmembrane helix</keyword>
<keyword evidence="3" id="KW-0488">Methylation</keyword>
<dbReference type="InterPro" id="IPR000727">
    <property type="entry name" value="T_SNARE_dom"/>
</dbReference>
<dbReference type="PROSITE" id="PS50885">
    <property type="entry name" value="HAMP"/>
    <property type="match status" value="1"/>
</dbReference>
<dbReference type="InterPro" id="IPR004090">
    <property type="entry name" value="Chemotax_Me-accpt_rcpt"/>
</dbReference>
<dbReference type="PANTHER" id="PTHR32089:SF39">
    <property type="entry name" value="METHYL-ACCEPTING CHEMOTAXIS PROTEIN HLYB"/>
    <property type="match status" value="1"/>
</dbReference>
<comment type="similarity">
    <text evidence="10">Belongs to the methyl-accepting chemotaxis (MCP) protein family.</text>
</comment>
<dbReference type="Pfam" id="PF12729">
    <property type="entry name" value="4HB_MCP_1"/>
    <property type="match status" value="1"/>
</dbReference>
<dbReference type="InterPro" id="IPR004089">
    <property type="entry name" value="MCPsignal_dom"/>
</dbReference>
<evidence type="ECO:0000256" key="13">
    <source>
        <dbReference type="SAM" id="Phobius"/>
    </source>
</evidence>
<proteinExistence type="inferred from homology"/>
<evidence type="ECO:0000313" key="17">
    <source>
        <dbReference type="EMBL" id="KQH85560.1"/>
    </source>
</evidence>
<feature type="transmembrane region" description="Helical" evidence="13">
    <location>
        <begin position="12"/>
        <end position="31"/>
    </location>
</feature>
<evidence type="ECO:0000256" key="10">
    <source>
        <dbReference type="ARBA" id="ARBA00029447"/>
    </source>
</evidence>
<dbReference type="CDD" id="cd11386">
    <property type="entry name" value="MCP_signal"/>
    <property type="match status" value="1"/>
</dbReference>
<evidence type="ECO:0000256" key="5">
    <source>
        <dbReference type="ARBA" id="ARBA00022519"/>
    </source>
</evidence>
<reference evidence="17 18" key="1">
    <citation type="submission" date="2015-08" db="EMBL/GenBank/DDBJ databases">
        <title>Antibacterial properties of a collection of Vibrionaceae strains.</title>
        <authorList>
            <person name="Giubergia S."/>
        </authorList>
    </citation>
    <scope>NUCLEOTIDE SEQUENCE [LARGE SCALE GENOMIC DNA]</scope>
    <source>
        <strain evidence="17 18">S0821</strain>
    </source>
</reference>
<keyword evidence="9 11" id="KW-0807">Transducer</keyword>
<evidence type="ECO:0000256" key="3">
    <source>
        <dbReference type="ARBA" id="ARBA00022481"/>
    </source>
</evidence>
<comment type="subcellular location">
    <subcellularLocation>
        <location evidence="1">Cell inner membrane</location>
        <topology evidence="1">Multi-pass membrane protein</topology>
    </subcellularLocation>
</comment>
<protein>
    <submittedName>
        <fullName evidence="17">Hemolysin</fullName>
    </submittedName>
</protein>
<evidence type="ECO:0000256" key="2">
    <source>
        <dbReference type="ARBA" id="ARBA00022475"/>
    </source>
</evidence>
<evidence type="ECO:0000256" key="8">
    <source>
        <dbReference type="ARBA" id="ARBA00023136"/>
    </source>
</evidence>
<dbReference type="EMBL" id="LKHS01000010">
    <property type="protein sequence ID" value="KQH85560.1"/>
    <property type="molecule type" value="Genomic_DNA"/>
</dbReference>
<dbReference type="InterPro" id="IPR003660">
    <property type="entry name" value="HAMP_dom"/>
</dbReference>
<dbReference type="RefSeq" id="WP_055466384.1">
    <property type="nucleotide sequence ID" value="NZ_LKHS01000010.1"/>
</dbReference>
<dbReference type="GO" id="GO:0004888">
    <property type="term" value="F:transmembrane signaling receptor activity"/>
    <property type="evidence" value="ECO:0007669"/>
    <property type="project" value="InterPro"/>
</dbReference>
<accession>A0A0Q2UYI7</accession>
<evidence type="ECO:0000256" key="6">
    <source>
        <dbReference type="ARBA" id="ARBA00022692"/>
    </source>
</evidence>
<keyword evidence="4" id="KW-0145">Chemotaxis</keyword>
<name>A0A0Q2UYI7_VIBFU</name>
<feature type="domain" description="T-SNARE coiled-coil homology" evidence="15">
    <location>
        <begin position="463"/>
        <end position="512"/>
    </location>
</feature>
<organism evidence="17 18">
    <name type="scientific">Vibrio furnissii</name>
    <dbReference type="NCBI Taxonomy" id="29494"/>
    <lineage>
        <taxon>Bacteria</taxon>
        <taxon>Pseudomonadati</taxon>
        <taxon>Pseudomonadota</taxon>
        <taxon>Gammaproteobacteria</taxon>
        <taxon>Vibrionales</taxon>
        <taxon>Vibrionaceae</taxon>
        <taxon>Vibrio</taxon>
    </lineage>
</organism>
<evidence type="ECO:0000259" key="16">
    <source>
        <dbReference type="PROSITE" id="PS50885"/>
    </source>
</evidence>
<dbReference type="FunFam" id="1.10.287.950:FF:000001">
    <property type="entry name" value="Methyl-accepting chemotaxis sensory transducer"/>
    <property type="match status" value="1"/>
</dbReference>
<dbReference type="PROSITE" id="PS50192">
    <property type="entry name" value="T_SNARE"/>
    <property type="match status" value="1"/>
</dbReference>
<evidence type="ECO:0000256" key="7">
    <source>
        <dbReference type="ARBA" id="ARBA00022989"/>
    </source>
</evidence>
<dbReference type="GO" id="GO:0005886">
    <property type="term" value="C:plasma membrane"/>
    <property type="evidence" value="ECO:0007669"/>
    <property type="project" value="UniProtKB-SubCell"/>
</dbReference>
<evidence type="ECO:0000256" key="4">
    <source>
        <dbReference type="ARBA" id="ARBA00022500"/>
    </source>
</evidence>
<dbReference type="PANTHER" id="PTHR32089">
    <property type="entry name" value="METHYL-ACCEPTING CHEMOTAXIS PROTEIN MCPB"/>
    <property type="match status" value="1"/>
</dbReference>
<evidence type="ECO:0000256" key="9">
    <source>
        <dbReference type="ARBA" id="ARBA00023224"/>
    </source>
</evidence>
<feature type="coiled-coil region" evidence="12">
    <location>
        <begin position="347"/>
        <end position="374"/>
    </location>
</feature>
<dbReference type="PROSITE" id="PS50111">
    <property type="entry name" value="CHEMOTAXIS_TRANSDUC_2"/>
    <property type="match status" value="1"/>
</dbReference>
<sequence>MFINNLTLKTRLIVAVAIPCLALVFTGLTSLNTMSSMQFQSQKLYLNTAAPLRAMAEAASRIPRMRVGIDMMLLQETPLRDEKGVKTRVQEARNEDIPEMRQTMKMAVEAQLNPEMKQQAQRLLDQFETMVKTDLNPMLDAFDRGDMASAQRIYRDQYAKTYGVMRKGANDILDALLAQAERRNDNSVLSFKAGQNSSILIIIGSIVISILTSWFIVANLRNRVTFLRETIGEAAKNLSLNTRINMDGRDELTDIGVSFNQFIEKVHASIDQVAKSARDLATMSDNVADQAHHTQNNCVAQRDRTVQVATAIHELGATVNEIASNAAQAADVAREATHRSADGRDVVNQAQLRITELSNELQQATGVVEALASQINAISSTLDTIRSISDQTNLLALNAAIEAARAGEQGRGFAVVADEVRTLASRSAASTEEIQEVIDKLQAESKRAVTVMEKGREKSVQVVEYANKANDSLEQINGHIDQISDQNIQVATATEEQASVVEDINRNVEDINQLTMQTTDIAGQLNQSSASLQKLSSQLDKLVGQFRLV</sequence>
<evidence type="ECO:0000256" key="11">
    <source>
        <dbReference type="PROSITE-ProRule" id="PRU00284"/>
    </source>
</evidence>
<dbReference type="GO" id="GO:0006935">
    <property type="term" value="P:chemotaxis"/>
    <property type="evidence" value="ECO:0007669"/>
    <property type="project" value="UniProtKB-KW"/>
</dbReference>
<evidence type="ECO:0000313" key="18">
    <source>
        <dbReference type="Proteomes" id="UP000051221"/>
    </source>
</evidence>
<feature type="domain" description="HAMP" evidence="16">
    <location>
        <begin position="218"/>
        <end position="271"/>
    </location>
</feature>
<evidence type="ECO:0000259" key="15">
    <source>
        <dbReference type="PROSITE" id="PS50192"/>
    </source>
</evidence>
<keyword evidence="6 13" id="KW-0812">Transmembrane</keyword>
<keyword evidence="8 13" id="KW-0472">Membrane</keyword>
<dbReference type="InParanoid" id="A0A0Q2UYI7"/>
<dbReference type="Pfam" id="PF00015">
    <property type="entry name" value="MCPsignal"/>
    <property type="match status" value="1"/>
</dbReference>
<keyword evidence="2" id="KW-1003">Cell membrane</keyword>
<dbReference type="InterPro" id="IPR024478">
    <property type="entry name" value="HlyB_4HB_MCP"/>
</dbReference>
<evidence type="ECO:0000256" key="12">
    <source>
        <dbReference type="SAM" id="Coils"/>
    </source>
</evidence>
<dbReference type="SUPFAM" id="SSF58104">
    <property type="entry name" value="Methyl-accepting chemotaxis protein (MCP) signaling domain"/>
    <property type="match status" value="1"/>
</dbReference>
<keyword evidence="5" id="KW-0997">Cell inner membrane</keyword>
<dbReference type="PRINTS" id="PR00260">
    <property type="entry name" value="CHEMTRNSDUCR"/>
</dbReference>
<evidence type="ECO:0000256" key="1">
    <source>
        <dbReference type="ARBA" id="ARBA00004429"/>
    </source>
</evidence>
<comment type="caution">
    <text evidence="17">The sequence shown here is derived from an EMBL/GenBank/DDBJ whole genome shotgun (WGS) entry which is preliminary data.</text>
</comment>
<gene>
    <name evidence="17" type="ORF">AMR76_13740</name>
</gene>
<keyword evidence="18" id="KW-1185">Reference proteome</keyword>